<dbReference type="Proteomes" id="UP000321960">
    <property type="component" value="Unassembled WGS sequence"/>
</dbReference>
<organism evidence="2 4">
    <name type="scientific">Methylobacterium oxalidis</name>
    <dbReference type="NCBI Taxonomy" id="944322"/>
    <lineage>
        <taxon>Bacteria</taxon>
        <taxon>Pseudomonadati</taxon>
        <taxon>Pseudomonadota</taxon>
        <taxon>Alphaproteobacteria</taxon>
        <taxon>Hyphomicrobiales</taxon>
        <taxon>Methylobacteriaceae</taxon>
        <taxon>Methylobacterium</taxon>
    </lineage>
</organism>
<dbReference type="AlphaFoldDB" id="A0A512JAW7"/>
<evidence type="ECO:0000256" key="1">
    <source>
        <dbReference type="SAM" id="MobiDB-lite"/>
    </source>
</evidence>
<evidence type="ECO:0000313" key="4">
    <source>
        <dbReference type="Proteomes" id="UP000321960"/>
    </source>
</evidence>
<keyword evidence="5" id="KW-1185">Reference proteome</keyword>
<evidence type="ECO:0000313" key="3">
    <source>
        <dbReference type="EMBL" id="GLS66160.1"/>
    </source>
</evidence>
<feature type="region of interest" description="Disordered" evidence="1">
    <location>
        <begin position="79"/>
        <end position="149"/>
    </location>
</feature>
<proteinExistence type="predicted"/>
<comment type="caution">
    <text evidence="2">The sequence shown here is derived from an EMBL/GenBank/DDBJ whole genome shotgun (WGS) entry which is preliminary data.</text>
</comment>
<feature type="compositionally biased region" description="Low complexity" evidence="1">
    <location>
        <begin position="126"/>
        <end position="149"/>
    </location>
</feature>
<dbReference type="EMBL" id="BSPK01000097">
    <property type="protein sequence ID" value="GLS66160.1"/>
    <property type="molecule type" value="Genomic_DNA"/>
</dbReference>
<dbReference type="EMBL" id="BJZU01000136">
    <property type="protein sequence ID" value="GEP07093.1"/>
    <property type="molecule type" value="Genomic_DNA"/>
</dbReference>
<reference evidence="5" key="2">
    <citation type="journal article" date="2019" name="Int. J. Syst. Evol. Microbiol.">
        <title>The Global Catalogue of Microorganisms (GCM) 10K type strain sequencing project: providing services to taxonomists for standard genome sequencing and annotation.</title>
        <authorList>
            <consortium name="The Broad Institute Genomics Platform"/>
            <consortium name="The Broad Institute Genome Sequencing Center for Infectious Disease"/>
            <person name="Wu L."/>
            <person name="Ma J."/>
        </authorList>
    </citation>
    <scope>NUCLEOTIDE SEQUENCE [LARGE SCALE GENOMIC DNA]</scope>
    <source>
        <strain evidence="5">NBRC 107715</strain>
    </source>
</reference>
<reference evidence="2 4" key="3">
    <citation type="submission" date="2019-07" db="EMBL/GenBank/DDBJ databases">
        <title>Whole genome shotgun sequence of Methylobacterium oxalidis NBRC 107715.</title>
        <authorList>
            <person name="Hosoyama A."/>
            <person name="Uohara A."/>
            <person name="Ohji S."/>
            <person name="Ichikawa N."/>
        </authorList>
    </citation>
    <scope>NUCLEOTIDE SEQUENCE [LARGE SCALE GENOMIC DNA]</scope>
    <source>
        <strain evidence="2 4">NBRC 107715</strain>
    </source>
</reference>
<dbReference type="Proteomes" id="UP001156856">
    <property type="component" value="Unassembled WGS sequence"/>
</dbReference>
<sequence>MSRPSRAREAATVHFSIRSLEGAFPITLSTKDRTFSSERVLVWQGSTGGTMRADIRAPLLATAILTSIAGIALAEGAANKSAGAGQAGGRGDVGTSSGSMGAGGMTGTGATKDGARTGTGVGGSTTGSDGASGASHGSSPAAPAPGTTR</sequence>
<evidence type="ECO:0000313" key="2">
    <source>
        <dbReference type="EMBL" id="GEP07093.1"/>
    </source>
</evidence>
<name>A0A512JAW7_9HYPH</name>
<protein>
    <submittedName>
        <fullName evidence="2">Uncharacterized protein</fullName>
    </submittedName>
</protein>
<reference evidence="3" key="1">
    <citation type="journal article" date="2014" name="Int. J. Syst. Evol. Microbiol.">
        <title>Complete genome of a new Firmicutes species belonging to the dominant human colonic microbiota ('Ruminococcus bicirculans') reveals two chromosomes and a selective capacity to utilize plant glucans.</title>
        <authorList>
            <consortium name="NISC Comparative Sequencing Program"/>
            <person name="Wegmann U."/>
            <person name="Louis P."/>
            <person name="Goesmann A."/>
            <person name="Henrissat B."/>
            <person name="Duncan S.H."/>
            <person name="Flint H.J."/>
        </authorList>
    </citation>
    <scope>NUCLEOTIDE SEQUENCE</scope>
    <source>
        <strain evidence="3">NBRC 107715</strain>
    </source>
</reference>
<reference evidence="3" key="4">
    <citation type="submission" date="2023-01" db="EMBL/GenBank/DDBJ databases">
        <title>Draft genome sequence of Methylobacterium oxalidis strain NBRC 107715.</title>
        <authorList>
            <person name="Sun Q."/>
            <person name="Mori K."/>
        </authorList>
    </citation>
    <scope>NUCLEOTIDE SEQUENCE</scope>
    <source>
        <strain evidence="3">NBRC 107715</strain>
    </source>
</reference>
<accession>A0A512JAW7</accession>
<gene>
    <name evidence="3" type="ORF">GCM10007888_45420</name>
    <name evidence="2" type="ORF">MOX02_51310</name>
</gene>
<evidence type="ECO:0000313" key="5">
    <source>
        <dbReference type="Proteomes" id="UP001156856"/>
    </source>
</evidence>